<dbReference type="SUPFAM" id="SSF56112">
    <property type="entry name" value="Protein kinase-like (PK-like)"/>
    <property type="match status" value="1"/>
</dbReference>
<dbReference type="GO" id="GO:0005524">
    <property type="term" value="F:ATP binding"/>
    <property type="evidence" value="ECO:0007669"/>
    <property type="project" value="UniProtKB-KW"/>
</dbReference>
<evidence type="ECO:0000259" key="7">
    <source>
        <dbReference type="PROSITE" id="PS50011"/>
    </source>
</evidence>
<dbReference type="PROSITE" id="PS50011">
    <property type="entry name" value="PROTEIN_KINASE_DOM"/>
    <property type="match status" value="1"/>
</dbReference>
<dbReference type="PANTHER" id="PTHR24345">
    <property type="entry name" value="SERINE/THREONINE-PROTEIN KINASE PLK"/>
    <property type="match status" value="1"/>
</dbReference>
<name>A0A210QLH7_MIZYE</name>
<gene>
    <name evidence="8" type="ORF">KP79_PYT23750</name>
</gene>
<evidence type="ECO:0000313" key="9">
    <source>
        <dbReference type="Proteomes" id="UP000242188"/>
    </source>
</evidence>
<dbReference type="Proteomes" id="UP000242188">
    <property type="component" value="Unassembled WGS sequence"/>
</dbReference>
<dbReference type="Gene3D" id="1.10.510.10">
    <property type="entry name" value="Transferase(Phosphotransferase) domain 1"/>
    <property type="match status" value="1"/>
</dbReference>
<dbReference type="EMBL" id="NEDP02003085">
    <property type="protein sequence ID" value="OWF49574.1"/>
    <property type="molecule type" value="Genomic_DNA"/>
</dbReference>
<dbReference type="Pfam" id="PF00069">
    <property type="entry name" value="Pkinase"/>
    <property type="match status" value="1"/>
</dbReference>
<evidence type="ECO:0000256" key="4">
    <source>
        <dbReference type="ARBA" id="ARBA00022777"/>
    </source>
</evidence>
<dbReference type="AlphaFoldDB" id="A0A210QLH7"/>
<dbReference type="InterPro" id="IPR011009">
    <property type="entry name" value="Kinase-like_dom_sf"/>
</dbReference>
<dbReference type="SMART" id="SM00220">
    <property type="entry name" value="S_TKc"/>
    <property type="match status" value="1"/>
</dbReference>
<proteinExistence type="predicted"/>
<keyword evidence="9" id="KW-1185">Reference proteome</keyword>
<feature type="domain" description="Protein kinase" evidence="7">
    <location>
        <begin position="144"/>
        <end position="429"/>
    </location>
</feature>
<keyword evidence="4 8" id="KW-0418">Kinase</keyword>
<dbReference type="PANTHER" id="PTHR24345:SF0">
    <property type="entry name" value="CELL CYCLE SERINE_THREONINE-PROTEIN KINASE CDC5_MSD2"/>
    <property type="match status" value="1"/>
</dbReference>
<keyword evidence="3" id="KW-0547">Nucleotide-binding</keyword>
<feature type="compositionally biased region" description="Polar residues" evidence="6">
    <location>
        <begin position="28"/>
        <end position="44"/>
    </location>
</feature>
<evidence type="ECO:0000256" key="1">
    <source>
        <dbReference type="ARBA" id="ARBA00022527"/>
    </source>
</evidence>
<evidence type="ECO:0000256" key="6">
    <source>
        <dbReference type="SAM" id="MobiDB-lite"/>
    </source>
</evidence>
<dbReference type="Gene3D" id="3.30.200.20">
    <property type="entry name" value="Phosphorylase Kinase, domain 1"/>
    <property type="match status" value="1"/>
</dbReference>
<evidence type="ECO:0000256" key="2">
    <source>
        <dbReference type="ARBA" id="ARBA00022679"/>
    </source>
</evidence>
<dbReference type="GO" id="GO:0004674">
    <property type="term" value="F:protein serine/threonine kinase activity"/>
    <property type="evidence" value="ECO:0007669"/>
    <property type="project" value="UniProtKB-KW"/>
</dbReference>
<evidence type="ECO:0000256" key="5">
    <source>
        <dbReference type="ARBA" id="ARBA00022840"/>
    </source>
</evidence>
<feature type="region of interest" description="Disordered" evidence="6">
    <location>
        <begin position="1"/>
        <end position="44"/>
    </location>
</feature>
<keyword evidence="5" id="KW-0067">ATP-binding</keyword>
<dbReference type="STRING" id="6573.A0A210QLH7"/>
<evidence type="ECO:0000256" key="3">
    <source>
        <dbReference type="ARBA" id="ARBA00022741"/>
    </source>
</evidence>
<evidence type="ECO:0000313" key="8">
    <source>
        <dbReference type="EMBL" id="OWF49574.1"/>
    </source>
</evidence>
<keyword evidence="1" id="KW-0723">Serine/threonine-protein kinase</keyword>
<protein>
    <submittedName>
        <fullName evidence="8">Calcium-dependent protein kinase 4</fullName>
    </submittedName>
</protein>
<keyword evidence="2" id="KW-0808">Transferase</keyword>
<feature type="compositionally biased region" description="Polar residues" evidence="6">
    <location>
        <begin position="436"/>
        <end position="447"/>
    </location>
</feature>
<accession>A0A210QLH7</accession>
<sequence length="470" mass="52718">MATECTEPSPPDLSTLTLSQSTEESNDQVDSQGNVNNGRLSPTSQGRVNHLVKLLHSHEAKIGADSQGRPVIEYEDTNKPLYWDASNANVITTPKAADHQQKIDSCLELIEYLKKNKNPSGVTMDSSKISPSKSNWYEEGSEFEKTQEILGTGNTAGDIFVLKDKKTNTEHAQKTIMISVFRKEEIQSWVDLNETGVAPKLYLFKVKGNRVHIHMEQLKNVVTLREVIDSHMETIRQTNPDLVRPFSLCVFHGLLSAVRTMHENNWTHRDLHAGNILLQRESDCSIKVRIVDFGLASRLDETGGLEGFRMDIKESVRKLSALYVDQEFSNPRDVDKNGAWKSDLGDAADLFQLSRSERVELFSLVDSTLQIVAPSETQNIQEAVQKKLENIDLDKMMKEVIPILFPPFEMYQPVHRRGQSTMDSSTQKIDDDGSGDNVTDSNFSSTETTDADAMLKSLRLEMGVGEDFAV</sequence>
<organism evidence="8 9">
    <name type="scientific">Mizuhopecten yessoensis</name>
    <name type="common">Japanese scallop</name>
    <name type="synonym">Patinopecten yessoensis</name>
    <dbReference type="NCBI Taxonomy" id="6573"/>
    <lineage>
        <taxon>Eukaryota</taxon>
        <taxon>Metazoa</taxon>
        <taxon>Spiralia</taxon>
        <taxon>Lophotrochozoa</taxon>
        <taxon>Mollusca</taxon>
        <taxon>Bivalvia</taxon>
        <taxon>Autobranchia</taxon>
        <taxon>Pteriomorphia</taxon>
        <taxon>Pectinida</taxon>
        <taxon>Pectinoidea</taxon>
        <taxon>Pectinidae</taxon>
        <taxon>Mizuhopecten</taxon>
    </lineage>
</organism>
<dbReference type="GO" id="GO:0005634">
    <property type="term" value="C:nucleus"/>
    <property type="evidence" value="ECO:0007669"/>
    <property type="project" value="TreeGrafter"/>
</dbReference>
<comment type="caution">
    <text evidence="8">The sequence shown here is derived from an EMBL/GenBank/DDBJ whole genome shotgun (WGS) entry which is preliminary data.</text>
</comment>
<dbReference type="OrthoDB" id="6128227at2759"/>
<feature type="region of interest" description="Disordered" evidence="6">
    <location>
        <begin position="415"/>
        <end position="447"/>
    </location>
</feature>
<feature type="compositionally biased region" description="Low complexity" evidence="6">
    <location>
        <begin position="12"/>
        <end position="23"/>
    </location>
</feature>
<reference evidence="8 9" key="1">
    <citation type="journal article" date="2017" name="Nat. Ecol. Evol.">
        <title>Scallop genome provides insights into evolution of bilaterian karyotype and development.</title>
        <authorList>
            <person name="Wang S."/>
            <person name="Zhang J."/>
            <person name="Jiao W."/>
            <person name="Li J."/>
            <person name="Xun X."/>
            <person name="Sun Y."/>
            <person name="Guo X."/>
            <person name="Huan P."/>
            <person name="Dong B."/>
            <person name="Zhang L."/>
            <person name="Hu X."/>
            <person name="Sun X."/>
            <person name="Wang J."/>
            <person name="Zhao C."/>
            <person name="Wang Y."/>
            <person name="Wang D."/>
            <person name="Huang X."/>
            <person name="Wang R."/>
            <person name="Lv J."/>
            <person name="Li Y."/>
            <person name="Zhang Z."/>
            <person name="Liu B."/>
            <person name="Lu W."/>
            <person name="Hui Y."/>
            <person name="Liang J."/>
            <person name="Zhou Z."/>
            <person name="Hou R."/>
            <person name="Li X."/>
            <person name="Liu Y."/>
            <person name="Li H."/>
            <person name="Ning X."/>
            <person name="Lin Y."/>
            <person name="Zhao L."/>
            <person name="Xing Q."/>
            <person name="Dou J."/>
            <person name="Li Y."/>
            <person name="Mao J."/>
            <person name="Guo H."/>
            <person name="Dou H."/>
            <person name="Li T."/>
            <person name="Mu C."/>
            <person name="Jiang W."/>
            <person name="Fu Q."/>
            <person name="Fu X."/>
            <person name="Miao Y."/>
            <person name="Liu J."/>
            <person name="Yu Q."/>
            <person name="Li R."/>
            <person name="Liao H."/>
            <person name="Li X."/>
            <person name="Kong Y."/>
            <person name="Jiang Z."/>
            <person name="Chourrout D."/>
            <person name="Li R."/>
            <person name="Bao Z."/>
        </authorList>
    </citation>
    <scope>NUCLEOTIDE SEQUENCE [LARGE SCALE GENOMIC DNA]</scope>
    <source>
        <strain evidence="8 9">PY_sf001</strain>
    </source>
</reference>
<dbReference type="InterPro" id="IPR000719">
    <property type="entry name" value="Prot_kinase_dom"/>
</dbReference>